<dbReference type="Proteomes" id="UP000053586">
    <property type="component" value="Unassembled WGS sequence"/>
</dbReference>
<dbReference type="CDD" id="cd00077">
    <property type="entry name" value="HDc"/>
    <property type="match status" value="1"/>
</dbReference>
<dbReference type="InterPro" id="IPR026875">
    <property type="entry name" value="PHydrolase_assoc_dom"/>
</dbReference>
<accession>H5T9W0</accession>
<name>H5T9W0_9ALTE</name>
<keyword evidence="1 2" id="KW-0378">Hydrolase</keyword>
<dbReference type="HAMAP" id="MF_01212">
    <property type="entry name" value="dGTPase_type2"/>
    <property type="match status" value="1"/>
</dbReference>
<dbReference type="GO" id="GO:0006203">
    <property type="term" value="P:dGTP catabolic process"/>
    <property type="evidence" value="ECO:0007669"/>
    <property type="project" value="TreeGrafter"/>
</dbReference>
<keyword evidence="5" id="KW-1185">Reference proteome</keyword>
<dbReference type="InterPro" id="IPR050135">
    <property type="entry name" value="dGTPase-like"/>
</dbReference>
<evidence type="ECO:0000256" key="2">
    <source>
        <dbReference type="HAMAP-Rule" id="MF_01212"/>
    </source>
</evidence>
<dbReference type="SUPFAM" id="SSF109604">
    <property type="entry name" value="HD-domain/PDEase-like"/>
    <property type="match status" value="1"/>
</dbReference>
<dbReference type="InterPro" id="IPR023023">
    <property type="entry name" value="dNTPase_2"/>
</dbReference>
<comment type="similarity">
    <text evidence="2">Belongs to the dGTPase family. Type 2 subfamily.</text>
</comment>
<comment type="caution">
    <text evidence="4">The sequence shown here is derived from an EMBL/GenBank/DDBJ whole genome shotgun (WGS) entry which is preliminary data.</text>
</comment>
<dbReference type="PANTHER" id="PTHR11373:SF40">
    <property type="entry name" value="DEOXYGUANOSINETRIPHOSPHATE TRIPHOSPHOHYDROLASE-LIKE PROTEIN 2"/>
    <property type="match status" value="1"/>
</dbReference>
<sequence length="438" mass="49601">MQWSDRIGVRAPKRDGDHRTAYQRDKARVMHSAAFRRLQAKTQIMGVGISDFYRTRLTHSLEAAQIGTGIAAQLAQKHPELAQHLAIDEHLIEAICLAHDIGHPPFGHGGEIALHYMMHEHGGFEGNGQTFRILTKLEAYTERHGMNLARRSLLGVIKYPNFMNILTNPLCVGKKSERFSQVKASHWHPAKSLFDCDREIFNWVLEPLSVADKGNFMIYDNFANKHSKTINKSFDCSIMELADDIAYAIHDLEDAIVMASVTAGSFYDEVSHSLVALNIPWLSENILALQASLFSDKTYARKNAIGALVNTFITAIFIQKRNVFEADLLDYAAVLPPEFESGLDIFKQYVFKHVINKPDLQLIRYKGQQIVMALFEAFASDPQRLLPPNTENRWLIAEDESAKLRVISDYISGMTDEFANRMYASLFLPKSNAMIEKR</sequence>
<dbReference type="PROSITE" id="PS51831">
    <property type="entry name" value="HD"/>
    <property type="match status" value="1"/>
</dbReference>
<proteinExistence type="inferred from homology"/>
<dbReference type="NCBIfam" id="TIGR01353">
    <property type="entry name" value="dGTP_triPase"/>
    <property type="match status" value="1"/>
</dbReference>
<dbReference type="eggNOG" id="COG0232">
    <property type="taxonomic scope" value="Bacteria"/>
</dbReference>
<reference evidence="4 5" key="1">
    <citation type="journal article" date="2012" name="J. Bacteriol.">
        <title>Genome sequence of proteorhodopsin-containing sea ice bacterium Glaciecola punicea ACAM 611T.</title>
        <authorList>
            <person name="Qin Q.-L."/>
            <person name="Xie B.-B."/>
            <person name="Shu Y.-L."/>
            <person name="Rong J.-C."/>
            <person name="Zhao D.-L."/>
            <person name="Zhang X.-Y."/>
            <person name="Chen X.-L."/>
            <person name="Zhou B.-C."/>
            <person name="Zhanga Y.-Z."/>
        </authorList>
    </citation>
    <scope>NUCLEOTIDE SEQUENCE [LARGE SCALE GENOMIC DNA]</scope>
    <source>
        <strain evidence="4 5">ACAM 611</strain>
    </source>
</reference>
<dbReference type="AlphaFoldDB" id="H5T9W0"/>
<dbReference type="Gene3D" id="1.10.3210.10">
    <property type="entry name" value="Hypothetical protein af1432"/>
    <property type="match status" value="1"/>
</dbReference>
<gene>
    <name evidence="4" type="primary">dgt</name>
    <name evidence="4" type="ORF">GPUN_0956</name>
</gene>
<dbReference type="EMBL" id="BAET01000007">
    <property type="protein sequence ID" value="GAB55087.1"/>
    <property type="molecule type" value="Genomic_DNA"/>
</dbReference>
<dbReference type="NCBIfam" id="NF041026">
    <property type="entry name" value="antiphage_dGTPase"/>
    <property type="match status" value="1"/>
</dbReference>
<dbReference type="InterPro" id="IPR006674">
    <property type="entry name" value="HD_domain"/>
</dbReference>
<dbReference type="SMART" id="SM00471">
    <property type="entry name" value="HDc"/>
    <property type="match status" value="1"/>
</dbReference>
<evidence type="ECO:0000313" key="4">
    <source>
        <dbReference type="EMBL" id="GAB55087.1"/>
    </source>
</evidence>
<dbReference type="STRING" id="56804.BAE46_01350"/>
<dbReference type="Pfam" id="PF01966">
    <property type="entry name" value="HD"/>
    <property type="match status" value="1"/>
</dbReference>
<reference evidence="4 5" key="2">
    <citation type="journal article" date="2017" name="Antonie Van Leeuwenhoek">
        <title>Rhizobium rhizosphaerae sp. nov., a novel species isolated from rice rhizosphere.</title>
        <authorList>
            <person name="Zhao J.J."/>
            <person name="Zhang J."/>
            <person name="Zhang R.J."/>
            <person name="Zhang C.W."/>
            <person name="Yin H.Q."/>
            <person name="Zhang X.X."/>
        </authorList>
    </citation>
    <scope>NUCLEOTIDE SEQUENCE [LARGE SCALE GENOMIC DNA]</scope>
    <source>
        <strain evidence="4 5">ACAM 611</strain>
    </source>
</reference>
<dbReference type="InterPro" id="IPR003607">
    <property type="entry name" value="HD/PDEase_dom"/>
</dbReference>
<evidence type="ECO:0000259" key="3">
    <source>
        <dbReference type="PROSITE" id="PS51831"/>
    </source>
</evidence>
<dbReference type="NCBIfam" id="NF003701">
    <property type="entry name" value="PRK05318.1"/>
    <property type="match status" value="1"/>
</dbReference>
<evidence type="ECO:0000256" key="1">
    <source>
        <dbReference type="ARBA" id="ARBA00022801"/>
    </source>
</evidence>
<dbReference type="Pfam" id="PF13286">
    <property type="entry name" value="HD_assoc"/>
    <property type="match status" value="1"/>
</dbReference>
<feature type="domain" description="HD" evidence="3">
    <location>
        <begin position="56"/>
        <end position="248"/>
    </location>
</feature>
<protein>
    <recommendedName>
        <fullName evidence="2">Deoxyguanosinetriphosphate triphosphohydrolase-like protein</fullName>
    </recommendedName>
</protein>
<evidence type="ECO:0000313" key="5">
    <source>
        <dbReference type="Proteomes" id="UP000053586"/>
    </source>
</evidence>
<dbReference type="PANTHER" id="PTHR11373">
    <property type="entry name" value="DEOXYNUCLEOSIDE TRIPHOSPHATE TRIPHOSPHOHYDROLASE"/>
    <property type="match status" value="1"/>
</dbReference>
<dbReference type="GO" id="GO:0008832">
    <property type="term" value="F:dGTPase activity"/>
    <property type="evidence" value="ECO:0007669"/>
    <property type="project" value="TreeGrafter"/>
</dbReference>
<dbReference type="InterPro" id="IPR006261">
    <property type="entry name" value="dGTPase"/>
</dbReference>
<organism evidence="4 5">
    <name type="scientific">Glaciecola punicea ACAM 611</name>
    <dbReference type="NCBI Taxonomy" id="1121923"/>
    <lineage>
        <taxon>Bacteria</taxon>
        <taxon>Pseudomonadati</taxon>
        <taxon>Pseudomonadota</taxon>
        <taxon>Gammaproteobacteria</taxon>
        <taxon>Alteromonadales</taxon>
        <taxon>Alteromonadaceae</taxon>
        <taxon>Glaciecola</taxon>
    </lineage>
</organism>